<comment type="caution">
    <text evidence="2">The sequence shown here is derived from an EMBL/GenBank/DDBJ whole genome shotgun (WGS) entry which is preliminary data.</text>
</comment>
<proteinExistence type="predicted"/>
<dbReference type="Proteomes" id="UP001642483">
    <property type="component" value="Unassembled WGS sequence"/>
</dbReference>
<dbReference type="EMBL" id="CAWYQH010000013">
    <property type="protein sequence ID" value="CAK8674282.1"/>
    <property type="molecule type" value="Genomic_DNA"/>
</dbReference>
<organism evidence="2 3">
    <name type="scientific">Clavelina lepadiformis</name>
    <name type="common">Light-bulb sea squirt</name>
    <name type="synonym">Ascidia lepadiformis</name>
    <dbReference type="NCBI Taxonomy" id="159417"/>
    <lineage>
        <taxon>Eukaryota</taxon>
        <taxon>Metazoa</taxon>
        <taxon>Chordata</taxon>
        <taxon>Tunicata</taxon>
        <taxon>Ascidiacea</taxon>
        <taxon>Aplousobranchia</taxon>
        <taxon>Clavelinidae</taxon>
        <taxon>Clavelina</taxon>
    </lineage>
</organism>
<evidence type="ECO:0000313" key="2">
    <source>
        <dbReference type="EMBL" id="CAK8674282.1"/>
    </source>
</evidence>
<reference evidence="2 3" key="1">
    <citation type="submission" date="2024-02" db="EMBL/GenBank/DDBJ databases">
        <authorList>
            <person name="Daric V."/>
            <person name="Darras S."/>
        </authorList>
    </citation>
    <scope>NUCLEOTIDE SEQUENCE [LARGE SCALE GENOMIC DNA]</scope>
</reference>
<accession>A0ABP0F7J3</accession>
<evidence type="ECO:0000313" key="3">
    <source>
        <dbReference type="Proteomes" id="UP001642483"/>
    </source>
</evidence>
<name>A0ABP0F7J3_CLALP</name>
<feature type="region of interest" description="Disordered" evidence="1">
    <location>
        <begin position="1"/>
        <end position="80"/>
    </location>
</feature>
<keyword evidence="3" id="KW-1185">Reference proteome</keyword>
<evidence type="ECO:0000256" key="1">
    <source>
        <dbReference type="SAM" id="MobiDB-lite"/>
    </source>
</evidence>
<protein>
    <submittedName>
        <fullName evidence="2">Uncharacterized protein</fullName>
    </submittedName>
</protein>
<sequence length="96" mass="10518">MHFLHRFLPPLPLLPNNSTMSMFPESTPDFQIDNTTPDPPAVPSPSATMPDAPIPDSADSPDEQSAPAPQLSIIRPGEQGSSYLLPRRADLAVWKW</sequence>
<gene>
    <name evidence="2" type="ORF">CVLEPA_LOCUS3996</name>
</gene>